<proteinExistence type="predicted"/>
<dbReference type="Pfam" id="PF09954">
    <property type="entry name" value="DUF2188"/>
    <property type="match status" value="1"/>
</dbReference>
<dbReference type="InterPro" id="IPR018691">
    <property type="entry name" value="DUF2188"/>
</dbReference>
<dbReference type="Proteomes" id="UP000049222">
    <property type="component" value="Unassembled WGS sequence"/>
</dbReference>
<dbReference type="EMBL" id="CXSU01000012">
    <property type="protein sequence ID" value="CTQ51361.1"/>
    <property type="molecule type" value="Genomic_DNA"/>
</dbReference>
<evidence type="ECO:0000313" key="3">
    <source>
        <dbReference type="Proteomes" id="UP000049222"/>
    </source>
</evidence>
<dbReference type="RefSeq" id="WP_055087070.1">
    <property type="nucleotide sequence ID" value="NZ_CXSU01000012.1"/>
</dbReference>
<dbReference type="AlphaFoldDB" id="A0A0M6YLX3"/>
<feature type="region of interest" description="Disordered" evidence="1">
    <location>
        <begin position="18"/>
        <end position="37"/>
    </location>
</feature>
<keyword evidence="3" id="KW-1185">Reference proteome</keyword>
<name>A0A0M6YLX3_9RHOB</name>
<dbReference type="OrthoDB" id="8858565at2"/>
<gene>
    <name evidence="2" type="ORF">JDO7802_03400</name>
</gene>
<sequence>MSENYHLTYSAENQQWTVKKEGGSRPSDQFESHSKALKRARELARNNSVNLILHDEDGKITGTETAEDLESTVMSRLADKAEGAIKTVTGALKR</sequence>
<organism evidence="2 3">
    <name type="scientific">Jannaschia donghaensis</name>
    <dbReference type="NCBI Taxonomy" id="420998"/>
    <lineage>
        <taxon>Bacteria</taxon>
        <taxon>Pseudomonadati</taxon>
        <taxon>Pseudomonadota</taxon>
        <taxon>Alphaproteobacteria</taxon>
        <taxon>Rhodobacterales</taxon>
        <taxon>Roseobacteraceae</taxon>
        <taxon>Jannaschia</taxon>
    </lineage>
</organism>
<evidence type="ECO:0000256" key="1">
    <source>
        <dbReference type="SAM" id="MobiDB-lite"/>
    </source>
</evidence>
<evidence type="ECO:0008006" key="4">
    <source>
        <dbReference type="Google" id="ProtNLM"/>
    </source>
</evidence>
<reference evidence="2 3" key="1">
    <citation type="submission" date="2015-07" db="EMBL/GenBank/DDBJ databases">
        <authorList>
            <person name="Noorani M."/>
        </authorList>
    </citation>
    <scope>NUCLEOTIDE SEQUENCE [LARGE SCALE GENOMIC DNA]</scope>
    <source>
        <strain evidence="2 3">CECT 7802</strain>
    </source>
</reference>
<evidence type="ECO:0000313" key="2">
    <source>
        <dbReference type="EMBL" id="CTQ51361.1"/>
    </source>
</evidence>
<protein>
    <recommendedName>
        <fullName evidence="4">DUF2188 domain-containing protein</fullName>
    </recommendedName>
</protein>
<accession>A0A0M6YLX3</accession>